<dbReference type="EMBL" id="BPQG01000018">
    <property type="protein sequence ID" value="GJD43601.1"/>
    <property type="molecule type" value="Genomic_DNA"/>
</dbReference>
<dbReference type="Gene3D" id="1.10.10.10">
    <property type="entry name" value="Winged helix-like DNA-binding domain superfamily/Winged helix DNA-binding domain"/>
    <property type="match status" value="1"/>
</dbReference>
<comment type="caution">
    <text evidence="5">The sequence shown here is derived from an EMBL/GenBank/DDBJ whole genome shotgun (WGS) entry which is preliminary data.</text>
</comment>
<protein>
    <submittedName>
        <fullName evidence="5">DNA-binding transcriptional activator DecR</fullName>
    </submittedName>
</protein>
<evidence type="ECO:0000259" key="4">
    <source>
        <dbReference type="PROSITE" id="PS50956"/>
    </source>
</evidence>
<gene>
    <name evidence="5" type="primary">decR</name>
    <name evidence="5" type="ORF">AFCDBAGC_1453</name>
</gene>
<keyword evidence="2 5" id="KW-0238">DNA-binding</keyword>
<accession>A0ABQ4QER3</accession>
<dbReference type="InterPro" id="IPR011991">
    <property type="entry name" value="ArsR-like_HTH"/>
</dbReference>
<dbReference type="InterPro" id="IPR011008">
    <property type="entry name" value="Dimeric_a/b-barrel"/>
</dbReference>
<evidence type="ECO:0000313" key="5">
    <source>
        <dbReference type="EMBL" id="GJD43601.1"/>
    </source>
</evidence>
<dbReference type="PROSITE" id="PS50956">
    <property type="entry name" value="HTH_ASNC_2"/>
    <property type="match status" value="1"/>
</dbReference>
<keyword evidence="3" id="KW-0804">Transcription</keyword>
<dbReference type="InterPro" id="IPR036388">
    <property type="entry name" value="WH-like_DNA-bd_sf"/>
</dbReference>
<dbReference type="CDD" id="cd00090">
    <property type="entry name" value="HTH_ARSR"/>
    <property type="match status" value="1"/>
</dbReference>
<dbReference type="GO" id="GO:0003677">
    <property type="term" value="F:DNA binding"/>
    <property type="evidence" value="ECO:0007669"/>
    <property type="project" value="UniProtKB-KW"/>
</dbReference>
<dbReference type="RefSeq" id="WP_147831797.1">
    <property type="nucleotide sequence ID" value="NZ_BPQG01000018.1"/>
</dbReference>
<dbReference type="InterPro" id="IPR036390">
    <property type="entry name" value="WH_DNA-bd_sf"/>
</dbReference>
<sequence>MDSIDLKILALLQTDATLSIAAIGERVGLSQTPCWKRIQRLEADGVIDRRVAVLDPVKLGLGLTVFVSIETADHSRDWLERFAGTVSAMPEVLEFYRMAGDVDYMLRVVVADMSAYDTFYKRLIATLPLKNVTSRFAMEKVKSTTALPLPAPPTNGRQIQGLPPTLVAVGE</sequence>
<dbReference type="SUPFAM" id="SSF46785">
    <property type="entry name" value="Winged helix' DNA-binding domain"/>
    <property type="match status" value="1"/>
</dbReference>
<dbReference type="SUPFAM" id="SSF54909">
    <property type="entry name" value="Dimeric alpha+beta barrel"/>
    <property type="match status" value="1"/>
</dbReference>
<evidence type="ECO:0000256" key="3">
    <source>
        <dbReference type="ARBA" id="ARBA00023163"/>
    </source>
</evidence>
<evidence type="ECO:0000256" key="2">
    <source>
        <dbReference type="ARBA" id="ARBA00023125"/>
    </source>
</evidence>
<dbReference type="Proteomes" id="UP001055117">
    <property type="component" value="Unassembled WGS sequence"/>
</dbReference>
<dbReference type="Gene3D" id="3.30.70.920">
    <property type="match status" value="1"/>
</dbReference>
<reference evidence="5 6" key="1">
    <citation type="journal article" date="2021" name="Front. Microbiol.">
        <title>Comprehensive Comparative Genomics and Phenotyping of Methylobacterium Species.</title>
        <authorList>
            <person name="Alessa O."/>
            <person name="Ogura Y."/>
            <person name="Fujitani Y."/>
            <person name="Takami H."/>
            <person name="Hayashi T."/>
            <person name="Sahin N."/>
            <person name="Tani A."/>
        </authorList>
    </citation>
    <scope>NUCLEOTIDE SEQUENCE [LARGE SCALE GENOMIC DNA]</scope>
    <source>
        <strain evidence="5 6">DSM 23679</strain>
    </source>
</reference>
<evidence type="ECO:0000313" key="6">
    <source>
        <dbReference type="Proteomes" id="UP001055117"/>
    </source>
</evidence>
<dbReference type="SMART" id="SM00344">
    <property type="entry name" value="HTH_ASNC"/>
    <property type="match status" value="1"/>
</dbReference>
<feature type="domain" description="HTH asnC-type" evidence="4">
    <location>
        <begin position="1"/>
        <end position="62"/>
    </location>
</feature>
<dbReference type="InterPro" id="IPR019885">
    <property type="entry name" value="Tscrpt_reg_HTH_AsnC-type_CS"/>
</dbReference>
<dbReference type="InterPro" id="IPR019887">
    <property type="entry name" value="Tscrpt_reg_AsnC/Lrp_C"/>
</dbReference>
<organism evidence="5 6">
    <name type="scientific">Methylobacterium cerastii</name>
    <dbReference type="NCBI Taxonomy" id="932741"/>
    <lineage>
        <taxon>Bacteria</taxon>
        <taxon>Pseudomonadati</taxon>
        <taxon>Pseudomonadota</taxon>
        <taxon>Alphaproteobacteria</taxon>
        <taxon>Hyphomicrobiales</taxon>
        <taxon>Methylobacteriaceae</taxon>
        <taxon>Methylobacterium</taxon>
    </lineage>
</organism>
<dbReference type="Pfam" id="PF01037">
    <property type="entry name" value="AsnC_trans_reg"/>
    <property type="match status" value="1"/>
</dbReference>
<evidence type="ECO:0000256" key="1">
    <source>
        <dbReference type="ARBA" id="ARBA00023015"/>
    </source>
</evidence>
<name>A0ABQ4QER3_9HYPH</name>
<dbReference type="PANTHER" id="PTHR30154">
    <property type="entry name" value="LEUCINE-RESPONSIVE REGULATORY PROTEIN"/>
    <property type="match status" value="1"/>
</dbReference>
<dbReference type="Pfam" id="PF13404">
    <property type="entry name" value="HTH_AsnC-type"/>
    <property type="match status" value="1"/>
</dbReference>
<dbReference type="InterPro" id="IPR019888">
    <property type="entry name" value="Tscrpt_reg_AsnC-like"/>
</dbReference>
<dbReference type="InterPro" id="IPR000485">
    <property type="entry name" value="AsnC-type_HTH_dom"/>
</dbReference>
<dbReference type="PANTHER" id="PTHR30154:SF17">
    <property type="entry name" value="DNA-BINDING TRANSCRIPTIONAL ACTIVATOR DECR"/>
    <property type="match status" value="1"/>
</dbReference>
<keyword evidence="6" id="KW-1185">Reference proteome</keyword>
<dbReference type="PROSITE" id="PS00519">
    <property type="entry name" value="HTH_ASNC_1"/>
    <property type="match status" value="1"/>
</dbReference>
<proteinExistence type="predicted"/>
<dbReference type="PRINTS" id="PR00033">
    <property type="entry name" value="HTHASNC"/>
</dbReference>
<keyword evidence="1" id="KW-0805">Transcription regulation</keyword>